<proteinExistence type="inferred from homology"/>
<protein>
    <submittedName>
        <fullName evidence="6">Polysaccharide ABC transporter ATP-binding protein</fullName>
    </submittedName>
</protein>
<evidence type="ECO:0000256" key="2">
    <source>
        <dbReference type="ARBA" id="ARBA00022448"/>
    </source>
</evidence>
<dbReference type="RefSeq" id="WP_377124657.1">
    <property type="nucleotide sequence ID" value="NZ_JBHUON010000005.1"/>
</dbReference>
<dbReference type="SUPFAM" id="SSF52540">
    <property type="entry name" value="P-loop containing nucleoside triphosphate hydrolases"/>
    <property type="match status" value="1"/>
</dbReference>
<evidence type="ECO:0000313" key="6">
    <source>
        <dbReference type="EMBL" id="MFD2864284.1"/>
    </source>
</evidence>
<dbReference type="InterPro" id="IPR015860">
    <property type="entry name" value="ABC_transpr_TagH-like"/>
</dbReference>
<comment type="caution">
    <text evidence="6">The sequence shown here is derived from an EMBL/GenBank/DDBJ whole genome shotgun (WGS) entry which is preliminary data.</text>
</comment>
<evidence type="ECO:0000313" key="7">
    <source>
        <dbReference type="Proteomes" id="UP001597601"/>
    </source>
</evidence>
<gene>
    <name evidence="6" type="ORF">ACFSYC_06240</name>
</gene>
<dbReference type="InterPro" id="IPR050683">
    <property type="entry name" value="Bact_Polysacc_Export_ATP-bd"/>
</dbReference>
<dbReference type="GO" id="GO:0005524">
    <property type="term" value="F:ATP binding"/>
    <property type="evidence" value="ECO:0007669"/>
    <property type="project" value="UniProtKB-KW"/>
</dbReference>
<dbReference type="PANTHER" id="PTHR46743">
    <property type="entry name" value="TEICHOIC ACIDS EXPORT ATP-BINDING PROTEIN TAGH"/>
    <property type="match status" value="1"/>
</dbReference>
<organism evidence="6 7">
    <name type="scientific">Mucilaginibacter antarcticus</name>
    <dbReference type="NCBI Taxonomy" id="1855725"/>
    <lineage>
        <taxon>Bacteria</taxon>
        <taxon>Pseudomonadati</taxon>
        <taxon>Bacteroidota</taxon>
        <taxon>Sphingobacteriia</taxon>
        <taxon>Sphingobacteriales</taxon>
        <taxon>Sphingobacteriaceae</taxon>
        <taxon>Mucilaginibacter</taxon>
    </lineage>
</organism>
<reference evidence="7" key="1">
    <citation type="journal article" date="2019" name="Int. J. Syst. Evol. Microbiol.">
        <title>The Global Catalogue of Microorganisms (GCM) 10K type strain sequencing project: providing services to taxonomists for standard genome sequencing and annotation.</title>
        <authorList>
            <consortium name="The Broad Institute Genomics Platform"/>
            <consortium name="The Broad Institute Genome Sequencing Center for Infectious Disease"/>
            <person name="Wu L."/>
            <person name="Ma J."/>
        </authorList>
    </citation>
    <scope>NUCLEOTIDE SEQUENCE [LARGE SCALE GENOMIC DNA]</scope>
    <source>
        <strain evidence="7">KCTC 52232</strain>
    </source>
</reference>
<keyword evidence="4 6" id="KW-0067">ATP-binding</keyword>
<dbReference type="EMBL" id="JBHUON010000005">
    <property type="protein sequence ID" value="MFD2864284.1"/>
    <property type="molecule type" value="Genomic_DNA"/>
</dbReference>
<name>A0ABW5XPD7_9SPHI</name>
<dbReference type="InterPro" id="IPR003593">
    <property type="entry name" value="AAA+_ATPase"/>
</dbReference>
<sequence>MTKVIKVEGLSKAYQLGDFGTGTISRDLERFWARIRGKEDPFLKIGEVNDRTAKSDSNVVWSLKDINFDVNAGDAVGIIGRNGAGKSTLLKILSRVTSPTTGSVKVKGRIASLLEVGTGFHPELTGRENIFLNGAILGMRKAEIKRKFDAIVDFAGVERYIDTPVKRYSSGMYVRLAFAVAAHLESEILIVDEVLAVGDAEFQKKCLGKIGDVSKGEGRTVLFVSHNMGSIRQLCTSAMLLNNGQLVAQGNVEETLGIYLKSNIHANGLLATYKHQGTLVNSIQFKEFSINGIKNQEAVFSPSDQLIVNLQYSCKQAVPKFRSSVNFYKDAVLVFTIQNKPWPAALAEGDYNESFVIEPNLLRPGNYTIGVGGHDGDPISAGHEWIYIDEAYSFYIASEWNDVNDFSAKGLINIPHKPL</sequence>
<accession>A0ABW5XPD7</accession>
<dbReference type="InterPro" id="IPR003439">
    <property type="entry name" value="ABC_transporter-like_ATP-bd"/>
</dbReference>
<dbReference type="Pfam" id="PF00005">
    <property type="entry name" value="ABC_tran"/>
    <property type="match status" value="1"/>
</dbReference>
<evidence type="ECO:0000259" key="5">
    <source>
        <dbReference type="PROSITE" id="PS50893"/>
    </source>
</evidence>
<dbReference type="PROSITE" id="PS50893">
    <property type="entry name" value="ABC_TRANSPORTER_2"/>
    <property type="match status" value="1"/>
</dbReference>
<dbReference type="Gene3D" id="3.40.50.300">
    <property type="entry name" value="P-loop containing nucleotide triphosphate hydrolases"/>
    <property type="match status" value="1"/>
</dbReference>
<feature type="domain" description="ABC transporter" evidence="5">
    <location>
        <begin position="43"/>
        <end position="268"/>
    </location>
</feature>
<keyword evidence="2" id="KW-0813">Transport</keyword>
<dbReference type="PANTHER" id="PTHR46743:SF2">
    <property type="entry name" value="TEICHOIC ACIDS EXPORT ATP-BINDING PROTEIN TAGH"/>
    <property type="match status" value="1"/>
</dbReference>
<comment type="similarity">
    <text evidence="1">Belongs to the ABC transporter superfamily.</text>
</comment>
<keyword evidence="7" id="KW-1185">Reference proteome</keyword>
<evidence type="ECO:0000256" key="4">
    <source>
        <dbReference type="ARBA" id="ARBA00022840"/>
    </source>
</evidence>
<keyword evidence="3" id="KW-0547">Nucleotide-binding</keyword>
<dbReference type="CDD" id="cd03220">
    <property type="entry name" value="ABC_KpsT_Wzt"/>
    <property type="match status" value="1"/>
</dbReference>
<evidence type="ECO:0000256" key="3">
    <source>
        <dbReference type="ARBA" id="ARBA00022741"/>
    </source>
</evidence>
<dbReference type="SMART" id="SM00382">
    <property type="entry name" value="AAA"/>
    <property type="match status" value="1"/>
</dbReference>
<dbReference type="Proteomes" id="UP001597601">
    <property type="component" value="Unassembled WGS sequence"/>
</dbReference>
<evidence type="ECO:0000256" key="1">
    <source>
        <dbReference type="ARBA" id="ARBA00005417"/>
    </source>
</evidence>
<dbReference type="InterPro" id="IPR027417">
    <property type="entry name" value="P-loop_NTPase"/>
</dbReference>